<dbReference type="EMBL" id="JALDAX010000004">
    <property type="protein sequence ID" value="MCI3240493.1"/>
    <property type="molecule type" value="Genomic_DNA"/>
</dbReference>
<comment type="caution">
    <text evidence="1">The sequence shown here is derived from an EMBL/GenBank/DDBJ whole genome shotgun (WGS) entry which is preliminary data.</text>
</comment>
<gene>
    <name evidence="1" type="ORF">MQN93_12235</name>
</gene>
<name>A0ABS9XEG9_9ACTN</name>
<reference evidence="1" key="1">
    <citation type="submission" date="2022-03" db="EMBL/GenBank/DDBJ databases">
        <title>Streptomyces 7R015 and 7R016 isolated from Barleria lupulina in Thailand.</title>
        <authorList>
            <person name="Kanchanasin P."/>
            <person name="Phongsopitanun W."/>
            <person name="Tanasupawat S."/>
        </authorList>
    </citation>
    <scope>NUCLEOTIDE SEQUENCE</scope>
    <source>
        <strain evidence="1">7R016</strain>
    </source>
</reference>
<organism evidence="1 2">
    <name type="scientific">Streptomyces spinosisporus</name>
    <dbReference type="NCBI Taxonomy" id="2927582"/>
    <lineage>
        <taxon>Bacteria</taxon>
        <taxon>Bacillati</taxon>
        <taxon>Actinomycetota</taxon>
        <taxon>Actinomycetes</taxon>
        <taxon>Kitasatosporales</taxon>
        <taxon>Streptomycetaceae</taxon>
        <taxon>Streptomyces</taxon>
    </lineage>
</organism>
<accession>A0ABS9XEG9</accession>
<dbReference type="RefSeq" id="WP_242709496.1">
    <property type="nucleotide sequence ID" value="NZ_JALDAX010000004.1"/>
</dbReference>
<dbReference type="Proteomes" id="UP001165270">
    <property type="component" value="Unassembled WGS sequence"/>
</dbReference>
<evidence type="ECO:0000313" key="1">
    <source>
        <dbReference type="EMBL" id="MCI3240493.1"/>
    </source>
</evidence>
<proteinExistence type="predicted"/>
<sequence>MALTDDELTLLEYIYDKAEGDLAKPVDVWSVFDRDTAGSAARKLQDSGLIELASVADDYRITGFGIDQVSNLRALRSNGPARMAALRLRLIHWLYSHYLHGGGPDSTEVFKVSDQAAYIGQPFSDREIVLAVDYLQTAGLIDGMRLDQSEHLIRPVLTPKGVDCAESEKTVSEFLNPPTSNGPTFNVRIDGSQNVVVGTQTDFTQNNTSGIEPAVLAQLVHFATVAREGIPSYGLDEAEQIEVQEAAQELESEAQSDAPERGRLRRLTDRLVAAVTPAAGSALGGIVTALGEQAVSAISG</sequence>
<keyword evidence="2" id="KW-1185">Reference proteome</keyword>
<protein>
    <submittedName>
        <fullName evidence="1">Uncharacterized protein</fullName>
    </submittedName>
</protein>
<evidence type="ECO:0000313" key="2">
    <source>
        <dbReference type="Proteomes" id="UP001165270"/>
    </source>
</evidence>